<dbReference type="InterPro" id="IPR006311">
    <property type="entry name" value="TAT_signal"/>
</dbReference>
<dbReference type="PANTHER" id="PTHR10742:SF342">
    <property type="entry name" value="AMINE OXIDASE"/>
    <property type="match status" value="1"/>
</dbReference>
<proteinExistence type="predicted"/>
<name>A0A1G7ZT96_9ACTN</name>
<evidence type="ECO:0000313" key="3">
    <source>
        <dbReference type="Proteomes" id="UP000199202"/>
    </source>
</evidence>
<dbReference type="SUPFAM" id="SSF51905">
    <property type="entry name" value="FAD/NAD(P)-binding domain"/>
    <property type="match status" value="1"/>
</dbReference>
<evidence type="ECO:0000259" key="1">
    <source>
        <dbReference type="Pfam" id="PF01593"/>
    </source>
</evidence>
<dbReference type="SUPFAM" id="SSF54373">
    <property type="entry name" value="FAD-linked reductases, C-terminal domain"/>
    <property type="match status" value="1"/>
</dbReference>
<dbReference type="Pfam" id="PF01593">
    <property type="entry name" value="Amino_oxidase"/>
    <property type="match status" value="1"/>
</dbReference>
<dbReference type="STRING" id="633440.SAMN05421869_101517"/>
<dbReference type="Gene3D" id="1.20.1440.240">
    <property type="match status" value="1"/>
</dbReference>
<dbReference type="RefSeq" id="WP_342742666.1">
    <property type="nucleotide sequence ID" value="NZ_FNDJ01000001.1"/>
</dbReference>
<accession>A0A1G7ZT96</accession>
<dbReference type="InterPro" id="IPR002937">
    <property type="entry name" value="Amino_oxidase"/>
</dbReference>
<dbReference type="EMBL" id="FNDJ01000001">
    <property type="protein sequence ID" value="SDH11918.1"/>
    <property type="molecule type" value="Genomic_DNA"/>
</dbReference>
<organism evidence="2 3">
    <name type="scientific">Nonomuraea jiangxiensis</name>
    <dbReference type="NCBI Taxonomy" id="633440"/>
    <lineage>
        <taxon>Bacteria</taxon>
        <taxon>Bacillati</taxon>
        <taxon>Actinomycetota</taxon>
        <taxon>Actinomycetes</taxon>
        <taxon>Streptosporangiales</taxon>
        <taxon>Streptosporangiaceae</taxon>
        <taxon>Nonomuraea</taxon>
    </lineage>
</organism>
<evidence type="ECO:0000313" key="2">
    <source>
        <dbReference type="EMBL" id="SDH11918.1"/>
    </source>
</evidence>
<dbReference type="PANTHER" id="PTHR10742">
    <property type="entry name" value="FLAVIN MONOAMINE OXIDASE"/>
    <property type="match status" value="1"/>
</dbReference>
<dbReference type="PROSITE" id="PS51318">
    <property type="entry name" value="TAT"/>
    <property type="match status" value="1"/>
</dbReference>
<dbReference type="InterPro" id="IPR050281">
    <property type="entry name" value="Flavin_monoamine_oxidase"/>
</dbReference>
<sequence length="529" mass="56782">MSYSRRGFLTAVGTTGGAGALFATMGALGLAPTAEAAARTAFVPPQPSDFTLTGRAAKKVVVLGAGVAGLATAYELGKAGYECVILEALDRVGGRNWTIRGGDRLTELDGSTQTARFSDDVYFNAGPGRLAQWMVTVDYARELGVPLEVFTNANANAYIYNAGAGMAAPVRWRTAKADVFGYVSELLSTATDSGALDGRLTATDKERLITFLRGFGSIGNKTQGFAYQGGGRRGYSLDPGAGEQPGVTLGPVPSMSEVFASGVGQRFSFELGYDQAMLMFQPVGGMDAIPRALAAALGKHKIRLRSKVTRITDLPDGVEVEYQDANGRTRRLTADLCVATMPPHILARTPHNLGPDVQAALATPTVSSAGKIGLEYRRRWWETDEDIYGGITNTDLDLSAIWYPSYGYGGRRGLVVGYYNTGAQADAYAALPHRERERRAIEQGMKIHGAKYRDELVSSVSVAWKLQPHIEGAWVGWPSRTGAYQLLNRPAGHVHFAGDWLSYMIAWQAGALESARKAVTDLHQRVLAS</sequence>
<feature type="domain" description="Amine oxidase" evidence="1">
    <location>
        <begin position="67"/>
        <end position="522"/>
    </location>
</feature>
<protein>
    <submittedName>
        <fullName evidence="2">Monoamine oxidase</fullName>
    </submittedName>
</protein>
<dbReference type="AlphaFoldDB" id="A0A1G7ZT96"/>
<dbReference type="GO" id="GO:0009063">
    <property type="term" value="P:amino acid catabolic process"/>
    <property type="evidence" value="ECO:0007669"/>
    <property type="project" value="TreeGrafter"/>
</dbReference>
<dbReference type="Proteomes" id="UP000199202">
    <property type="component" value="Unassembled WGS sequence"/>
</dbReference>
<dbReference type="Gene3D" id="3.90.660.10">
    <property type="match status" value="1"/>
</dbReference>
<gene>
    <name evidence="2" type="ORF">SAMN05421869_101517</name>
</gene>
<dbReference type="Gene3D" id="3.50.50.60">
    <property type="entry name" value="FAD/NAD(P)-binding domain"/>
    <property type="match status" value="1"/>
</dbReference>
<dbReference type="InterPro" id="IPR036188">
    <property type="entry name" value="FAD/NAD-bd_sf"/>
</dbReference>
<reference evidence="2 3" key="1">
    <citation type="submission" date="2016-10" db="EMBL/GenBank/DDBJ databases">
        <authorList>
            <person name="de Groot N.N."/>
        </authorList>
    </citation>
    <scope>NUCLEOTIDE SEQUENCE [LARGE SCALE GENOMIC DNA]</scope>
    <source>
        <strain evidence="2 3">CGMCC 4.6533</strain>
    </source>
</reference>
<keyword evidence="3" id="KW-1185">Reference proteome</keyword>
<dbReference type="GO" id="GO:0001716">
    <property type="term" value="F:L-amino-acid oxidase activity"/>
    <property type="evidence" value="ECO:0007669"/>
    <property type="project" value="TreeGrafter"/>
</dbReference>